<name>A0A3M2S2K4_9HYPO</name>
<organism evidence="2 3">
    <name type="scientific">Fusarium kuroshium</name>
    <dbReference type="NCBI Taxonomy" id="2010991"/>
    <lineage>
        <taxon>Eukaryota</taxon>
        <taxon>Fungi</taxon>
        <taxon>Dikarya</taxon>
        <taxon>Ascomycota</taxon>
        <taxon>Pezizomycotina</taxon>
        <taxon>Sordariomycetes</taxon>
        <taxon>Hypocreomycetidae</taxon>
        <taxon>Hypocreales</taxon>
        <taxon>Nectriaceae</taxon>
        <taxon>Fusarium</taxon>
        <taxon>Fusarium solani species complex</taxon>
    </lineage>
</organism>
<dbReference type="Proteomes" id="UP000277212">
    <property type="component" value="Unassembled WGS sequence"/>
</dbReference>
<accession>A0A3M2S2K4</accession>
<feature type="compositionally biased region" description="Basic and acidic residues" evidence="1">
    <location>
        <begin position="76"/>
        <end position="95"/>
    </location>
</feature>
<feature type="compositionally biased region" description="Basic and acidic residues" evidence="1">
    <location>
        <begin position="104"/>
        <end position="118"/>
    </location>
</feature>
<proteinExistence type="predicted"/>
<sequence>MFRINQTPAKQPAMSPSPNMPPRKDKPLPELPQRDSSRRNMSFFRNVLRPRSTRIPVPEIIVTTPEGVEMSIRDAPPWREARPQDPRKSRAKGDANVENDAEDDTPRREGRGDREHRTSSRSPSRPRSPSRSRSQSRDRR</sequence>
<feature type="compositionally biased region" description="Low complexity" evidence="1">
    <location>
        <begin position="120"/>
        <end position="133"/>
    </location>
</feature>
<evidence type="ECO:0000313" key="2">
    <source>
        <dbReference type="EMBL" id="RMJ11739.1"/>
    </source>
</evidence>
<feature type="compositionally biased region" description="Polar residues" evidence="1">
    <location>
        <begin position="1"/>
        <end position="17"/>
    </location>
</feature>
<dbReference type="AlphaFoldDB" id="A0A3M2S2K4"/>
<dbReference type="EMBL" id="NKUJ01000158">
    <property type="protein sequence ID" value="RMJ11739.1"/>
    <property type="molecule type" value="Genomic_DNA"/>
</dbReference>
<keyword evidence="3" id="KW-1185">Reference proteome</keyword>
<evidence type="ECO:0000313" key="3">
    <source>
        <dbReference type="Proteomes" id="UP000277212"/>
    </source>
</evidence>
<feature type="region of interest" description="Disordered" evidence="1">
    <location>
        <begin position="1"/>
        <end position="140"/>
    </location>
</feature>
<comment type="caution">
    <text evidence="2">The sequence shown here is derived from an EMBL/GenBank/DDBJ whole genome shotgun (WGS) entry which is preliminary data.</text>
</comment>
<evidence type="ECO:0000256" key="1">
    <source>
        <dbReference type="SAM" id="MobiDB-lite"/>
    </source>
</evidence>
<reference evidence="2 3" key="1">
    <citation type="submission" date="2017-06" db="EMBL/GenBank/DDBJ databases">
        <title>Comparative genomic analysis of Ambrosia Fusariam Clade fungi.</title>
        <authorList>
            <person name="Stajich J.E."/>
            <person name="Carrillo J."/>
            <person name="Kijimoto T."/>
            <person name="Eskalen A."/>
            <person name="O'Donnell K."/>
            <person name="Kasson M."/>
        </authorList>
    </citation>
    <scope>NUCLEOTIDE SEQUENCE [LARGE SCALE GENOMIC DNA]</scope>
    <source>
        <strain evidence="2">UCR3666</strain>
    </source>
</reference>
<feature type="compositionally biased region" description="Basic and acidic residues" evidence="1">
    <location>
        <begin position="22"/>
        <end position="38"/>
    </location>
</feature>
<gene>
    <name evidence="2" type="ORF">CDV36_008632</name>
</gene>
<protein>
    <submittedName>
        <fullName evidence="2">Uncharacterized protein</fullName>
    </submittedName>
</protein>